<dbReference type="AlphaFoldDB" id="J9FS57"/>
<proteinExistence type="predicted"/>
<accession>J9FS57</accession>
<evidence type="ECO:0000313" key="1">
    <source>
        <dbReference type="EMBL" id="EJW97333.1"/>
    </source>
</evidence>
<protein>
    <submittedName>
        <fullName evidence="1">Uncharacterized protein</fullName>
    </submittedName>
</protein>
<sequence length="50" mass="5689">MIEAYSYLDKSTFCDTTLLEVVQDDTAIPIKNRNVIITLFINTYLGSICK</sequence>
<reference evidence="1" key="1">
    <citation type="journal article" date="2012" name="PLoS ONE">
        <title>Gene sets for utilization of primary and secondary nutrition supplies in the distal gut of endangered iberian lynx.</title>
        <authorList>
            <person name="Alcaide M."/>
            <person name="Messina E."/>
            <person name="Richter M."/>
            <person name="Bargiela R."/>
            <person name="Peplies J."/>
            <person name="Huws S.A."/>
            <person name="Newbold C.J."/>
            <person name="Golyshin P.N."/>
            <person name="Simon M.A."/>
            <person name="Lopez G."/>
            <person name="Yakimov M.M."/>
            <person name="Ferrer M."/>
        </authorList>
    </citation>
    <scope>NUCLEOTIDE SEQUENCE</scope>
</reference>
<dbReference type="EMBL" id="AMCI01004821">
    <property type="protein sequence ID" value="EJW97333.1"/>
    <property type="molecule type" value="Genomic_DNA"/>
</dbReference>
<gene>
    <name evidence="1" type="ORF">EVA_14560</name>
</gene>
<organism evidence="1">
    <name type="scientific">gut metagenome</name>
    <dbReference type="NCBI Taxonomy" id="749906"/>
    <lineage>
        <taxon>unclassified sequences</taxon>
        <taxon>metagenomes</taxon>
        <taxon>organismal metagenomes</taxon>
    </lineage>
</organism>
<comment type="caution">
    <text evidence="1">The sequence shown here is derived from an EMBL/GenBank/DDBJ whole genome shotgun (WGS) entry which is preliminary data.</text>
</comment>
<name>J9FS57_9ZZZZ</name>